<keyword evidence="9" id="KW-0472">Membrane</keyword>
<sequence length="613" mass="71422">MNLVTKVICKFSAKLKERLLTGLDNLSVRKKLLLVYILCVLIPTIVTHFIFTLFIVKNLQQQKIDQIKGAFNILNANIKKVIEEAILYSNTLYTDELLNDMLDIEYKGLEDFYSSYEGYLRNKIYQGRNVYSNIARVTIYTNNPTIVDSDGYRKLNEGEAKEWFSLVMDNQQGIIVIPTVDEGVNGEEGYVSLFRNLNQFERRSTSRGNNSKYLKIAKIDMYLASFFNSINFEIFGGEIYLLDKSNRIIAARSNNSVIFAKPFIKFDKRKFVSKDSYIFEERLDYNLLSCWKLVGVFSKSYMLGKIYRAIEYILFISVLSLLFATLLIRMITSSLSARLELLTRHIKKIKKQNFEILNCKEGNDEIGNVIKEFNNMTIKLKELIEKEMLSEIQRKTLEIEKKQAELNALQSQINPHFLFNTLDSIRMRSVLKNELETAEIIKYLTRTLRRLIYWGNDITTVEEEIGFVEDFLKIQKYRLGEKLAYRIYVDEVARNCLIPKMTIQPLVENACIHGIEEIEGNGEIIIEVKKEEAYLVIKVEDNGIGMDEEKLSQLYENLSNNTYEKNIGLKNVYKRLMLYYNNAVDFKIHSNFKQGTRIVIKIPLELPAFVYKI</sequence>
<feature type="transmembrane region" description="Helical" evidence="9">
    <location>
        <begin position="309"/>
        <end position="331"/>
    </location>
</feature>
<comment type="catalytic activity">
    <reaction evidence="1">
        <text>ATP + protein L-histidine = ADP + protein N-phospho-L-histidine.</text>
        <dbReference type="EC" id="2.7.13.3"/>
    </reaction>
</comment>
<dbReference type="InterPro" id="IPR005467">
    <property type="entry name" value="His_kinase_dom"/>
</dbReference>
<reference evidence="12 13" key="1">
    <citation type="submission" date="2018-12" db="EMBL/GenBank/DDBJ databases">
        <title>Genome sequence from the cellulolytic species, Caldicellulosiruptor changbaiensis.</title>
        <authorList>
            <person name="Blumer-Schuette S.E."/>
            <person name="Mendoza C."/>
        </authorList>
    </citation>
    <scope>NUCLEOTIDE SEQUENCE [LARGE SCALE GENOMIC DNA]</scope>
    <source>
        <strain evidence="12 13">CBS-Z</strain>
    </source>
</reference>
<evidence type="ECO:0000256" key="2">
    <source>
        <dbReference type="ARBA" id="ARBA00004370"/>
    </source>
</evidence>
<evidence type="ECO:0000256" key="3">
    <source>
        <dbReference type="ARBA" id="ARBA00012438"/>
    </source>
</evidence>
<keyword evidence="4" id="KW-0597">Phosphoprotein</keyword>
<dbReference type="RefSeq" id="WP_127351483.1">
    <property type="nucleotide sequence ID" value="NZ_CP034791.1"/>
</dbReference>
<dbReference type="PANTHER" id="PTHR34220">
    <property type="entry name" value="SENSOR HISTIDINE KINASE YPDA"/>
    <property type="match status" value="1"/>
</dbReference>
<evidence type="ECO:0000256" key="6">
    <source>
        <dbReference type="ARBA" id="ARBA00022777"/>
    </source>
</evidence>
<evidence type="ECO:0000256" key="5">
    <source>
        <dbReference type="ARBA" id="ARBA00022679"/>
    </source>
</evidence>
<dbReference type="InterPro" id="IPR003594">
    <property type="entry name" value="HATPase_dom"/>
</dbReference>
<keyword evidence="7" id="KW-0902">Two-component regulatory system</keyword>
<dbReference type="Gene3D" id="6.10.340.10">
    <property type="match status" value="1"/>
</dbReference>
<dbReference type="Proteomes" id="UP000282930">
    <property type="component" value="Chromosome"/>
</dbReference>
<gene>
    <name evidence="12" type="ORF">ELD05_04200</name>
</gene>
<dbReference type="SUPFAM" id="SSF55874">
    <property type="entry name" value="ATPase domain of HSP90 chaperone/DNA topoisomerase II/histidine kinase"/>
    <property type="match status" value="1"/>
</dbReference>
<dbReference type="AlphaFoldDB" id="A0A3T0D4F1"/>
<evidence type="ECO:0000256" key="1">
    <source>
        <dbReference type="ARBA" id="ARBA00000085"/>
    </source>
</evidence>
<accession>A0A3T0D4F1</accession>
<evidence type="ECO:0000256" key="9">
    <source>
        <dbReference type="SAM" id="Phobius"/>
    </source>
</evidence>
<proteinExistence type="predicted"/>
<dbReference type="InterPro" id="IPR010559">
    <property type="entry name" value="Sig_transdc_His_kin_internal"/>
</dbReference>
<keyword evidence="9" id="KW-0812">Transmembrane</keyword>
<protein>
    <recommendedName>
        <fullName evidence="3">histidine kinase</fullName>
        <ecNumber evidence="3">2.7.13.3</ecNumber>
    </recommendedName>
</protein>
<evidence type="ECO:0000313" key="12">
    <source>
        <dbReference type="EMBL" id="AZT89917.1"/>
    </source>
</evidence>
<dbReference type="SMART" id="SM00387">
    <property type="entry name" value="HATPase_c"/>
    <property type="match status" value="1"/>
</dbReference>
<dbReference type="GO" id="GO:0016020">
    <property type="term" value="C:membrane"/>
    <property type="evidence" value="ECO:0007669"/>
    <property type="project" value="UniProtKB-SubCell"/>
</dbReference>
<evidence type="ECO:0000256" key="7">
    <source>
        <dbReference type="ARBA" id="ARBA00023012"/>
    </source>
</evidence>
<keyword evidence="5" id="KW-0808">Transferase</keyword>
<dbReference type="PROSITE" id="PS50109">
    <property type="entry name" value="HIS_KIN"/>
    <property type="match status" value="1"/>
</dbReference>
<keyword evidence="9" id="KW-1133">Transmembrane helix</keyword>
<dbReference type="Gene3D" id="3.30.565.10">
    <property type="entry name" value="Histidine kinase-like ATPase, C-terminal domain"/>
    <property type="match status" value="1"/>
</dbReference>
<keyword evidence="13" id="KW-1185">Reference proteome</keyword>
<dbReference type="InterPro" id="IPR003660">
    <property type="entry name" value="HAMP_dom"/>
</dbReference>
<feature type="domain" description="HAMP" evidence="11">
    <location>
        <begin position="333"/>
        <end position="385"/>
    </location>
</feature>
<organism evidence="12 13">
    <name type="scientific">Caldicellulosiruptor changbaiensis</name>
    <dbReference type="NCBI Taxonomy" id="1222016"/>
    <lineage>
        <taxon>Bacteria</taxon>
        <taxon>Bacillati</taxon>
        <taxon>Bacillota</taxon>
        <taxon>Bacillota incertae sedis</taxon>
        <taxon>Caldicellulosiruptorales</taxon>
        <taxon>Caldicellulosiruptoraceae</taxon>
        <taxon>Caldicellulosiruptor</taxon>
    </lineage>
</organism>
<dbReference type="PANTHER" id="PTHR34220:SF7">
    <property type="entry name" value="SENSOR HISTIDINE KINASE YPDA"/>
    <property type="match status" value="1"/>
</dbReference>
<dbReference type="Pfam" id="PF02518">
    <property type="entry name" value="HATPase_c"/>
    <property type="match status" value="1"/>
</dbReference>
<dbReference type="InterPro" id="IPR050640">
    <property type="entry name" value="Bact_2-comp_sensor_kinase"/>
</dbReference>
<evidence type="ECO:0000259" key="10">
    <source>
        <dbReference type="PROSITE" id="PS50109"/>
    </source>
</evidence>
<dbReference type="EMBL" id="CP034791">
    <property type="protein sequence ID" value="AZT89917.1"/>
    <property type="molecule type" value="Genomic_DNA"/>
</dbReference>
<dbReference type="GO" id="GO:0000155">
    <property type="term" value="F:phosphorelay sensor kinase activity"/>
    <property type="evidence" value="ECO:0007669"/>
    <property type="project" value="InterPro"/>
</dbReference>
<dbReference type="InterPro" id="IPR036890">
    <property type="entry name" value="HATPase_C_sf"/>
</dbReference>
<keyword evidence="6 12" id="KW-0418">Kinase</keyword>
<name>A0A3T0D4F1_9FIRM</name>
<evidence type="ECO:0000256" key="4">
    <source>
        <dbReference type="ARBA" id="ARBA00022553"/>
    </source>
</evidence>
<keyword evidence="8" id="KW-0175">Coiled coil</keyword>
<feature type="coiled-coil region" evidence="8">
    <location>
        <begin position="385"/>
        <end position="412"/>
    </location>
</feature>
<feature type="transmembrane region" description="Helical" evidence="9">
    <location>
        <begin position="33"/>
        <end position="56"/>
    </location>
</feature>
<feature type="domain" description="Histidine kinase" evidence="10">
    <location>
        <begin position="503"/>
        <end position="606"/>
    </location>
</feature>
<dbReference type="SMART" id="SM00304">
    <property type="entry name" value="HAMP"/>
    <property type="match status" value="1"/>
</dbReference>
<dbReference type="KEGG" id="ccha:ELD05_04200"/>
<dbReference type="PROSITE" id="PS50885">
    <property type="entry name" value="HAMP"/>
    <property type="match status" value="1"/>
</dbReference>
<dbReference type="Pfam" id="PF06580">
    <property type="entry name" value="His_kinase"/>
    <property type="match status" value="1"/>
</dbReference>
<dbReference type="EC" id="2.7.13.3" evidence="3"/>
<evidence type="ECO:0000313" key="13">
    <source>
        <dbReference type="Proteomes" id="UP000282930"/>
    </source>
</evidence>
<evidence type="ECO:0000256" key="8">
    <source>
        <dbReference type="SAM" id="Coils"/>
    </source>
</evidence>
<comment type="subcellular location">
    <subcellularLocation>
        <location evidence="2">Membrane</location>
    </subcellularLocation>
</comment>
<evidence type="ECO:0000259" key="11">
    <source>
        <dbReference type="PROSITE" id="PS50885"/>
    </source>
</evidence>